<accession>A0A7Y4KER2</accession>
<dbReference type="RefSeq" id="WP_171433053.1">
    <property type="nucleotide sequence ID" value="NZ_JABFJV010000012.1"/>
</dbReference>
<dbReference type="Proteomes" id="UP000563426">
    <property type="component" value="Unassembled WGS sequence"/>
</dbReference>
<dbReference type="EMBL" id="JABFJV010000012">
    <property type="protein sequence ID" value="NOK32341.1"/>
    <property type="molecule type" value="Genomic_DNA"/>
</dbReference>
<sequence>MTAKSDLKQRIRERMTKTGESYTTARMHVLGVSEAAAGKPRVNSRPEPKAIYARDLEITRYWTQGLEVLVPATAATGGPFAAVHAVPETEVALMLSKGFRKLTSEEEDEAYGQIEDFTADWQLDD</sequence>
<evidence type="ECO:0000313" key="2">
    <source>
        <dbReference type="Proteomes" id="UP000563426"/>
    </source>
</evidence>
<gene>
    <name evidence="1" type="ORF">HMI49_03885</name>
</gene>
<proteinExistence type="predicted"/>
<keyword evidence="2" id="KW-1185">Reference proteome</keyword>
<organism evidence="1 2">
    <name type="scientific">Corallococcus exercitus</name>
    <dbReference type="NCBI Taxonomy" id="2316736"/>
    <lineage>
        <taxon>Bacteria</taxon>
        <taxon>Pseudomonadati</taxon>
        <taxon>Myxococcota</taxon>
        <taxon>Myxococcia</taxon>
        <taxon>Myxococcales</taxon>
        <taxon>Cystobacterineae</taxon>
        <taxon>Myxococcaceae</taxon>
        <taxon>Corallococcus</taxon>
    </lineage>
</organism>
<reference evidence="1 2" key="1">
    <citation type="submission" date="2020-05" db="EMBL/GenBank/DDBJ databases">
        <authorList>
            <person name="Whitworth D."/>
        </authorList>
    </citation>
    <scope>NUCLEOTIDE SEQUENCE [LARGE SCALE GENOMIC DNA]</scope>
    <source>
        <strain evidence="1 2">AB043B</strain>
    </source>
</reference>
<dbReference type="AlphaFoldDB" id="A0A7Y4KER2"/>
<comment type="caution">
    <text evidence="1">The sequence shown here is derived from an EMBL/GenBank/DDBJ whole genome shotgun (WGS) entry which is preliminary data.</text>
</comment>
<protein>
    <submittedName>
        <fullName evidence="1">Uncharacterized protein</fullName>
    </submittedName>
</protein>
<name>A0A7Y4KER2_9BACT</name>
<evidence type="ECO:0000313" key="1">
    <source>
        <dbReference type="EMBL" id="NOK32341.1"/>
    </source>
</evidence>